<dbReference type="EC" id="2.7.10.2" evidence="15"/>
<feature type="compositionally biased region" description="Basic and acidic residues" evidence="16">
    <location>
        <begin position="828"/>
        <end position="837"/>
    </location>
</feature>
<dbReference type="InterPro" id="IPR001452">
    <property type="entry name" value="SH3_domain"/>
</dbReference>
<evidence type="ECO:0000256" key="3">
    <source>
        <dbReference type="ARBA" id="ARBA00022679"/>
    </source>
</evidence>
<evidence type="ECO:0000256" key="16">
    <source>
        <dbReference type="SAM" id="MobiDB-lite"/>
    </source>
</evidence>
<feature type="domain" description="Protein kinase" evidence="19">
    <location>
        <begin position="524"/>
        <end position="779"/>
    </location>
</feature>
<dbReference type="PROSITE" id="PS00107">
    <property type="entry name" value="PROTEIN_KINASE_ATP"/>
    <property type="match status" value="1"/>
</dbReference>
<dbReference type="Proteomes" id="UP000050795">
    <property type="component" value="Unassembled WGS sequence"/>
</dbReference>
<dbReference type="CDD" id="cd09933">
    <property type="entry name" value="SH2_Src_family"/>
    <property type="match status" value="1"/>
</dbReference>
<feature type="compositionally biased region" description="Polar residues" evidence="16">
    <location>
        <begin position="11"/>
        <end position="22"/>
    </location>
</feature>
<dbReference type="AlphaFoldDB" id="A0AA85IUS8"/>
<keyword evidence="1 13" id="KW-0728">SH3 domain</keyword>
<feature type="region of interest" description="Disordered" evidence="16">
    <location>
        <begin position="1"/>
        <end position="49"/>
    </location>
</feature>
<sequence>MGNCARKHVSASLTDKSISEHNLPNIPDPSKQLKKPCSRSSGQLDSCKSSSIKSLHSNAILPEGKSLTGHENTASRNSRERFTGKDINSGSRSNLSTPKASINNIVPGSHCGESIKEAAITAGFHLQRLAIENSPGIVNLSQTSARYSGDVDNLDSQLSVSPVHWHAQFNESSDENILHSFRTPYSTNIQVQSHSHLQHNSSSNMIPFLMSNRYSRSGCASATRSAMESPLTVDSGTHKSEKPYRSSVVVDSDRLKHLENNIAGYNGRTVSTTPTTFLGEINSDHRSSTGGLSARYLVHQPFFSSNTGSPSRLSLALGGLVANSKKSLSVTQDNCKTGYYHVAIFDYEAHTAEEVSARKGDQLRVLDFSDSDWWLVEHSGQVGYIPSSYLAQANSVEAEDWYFRSISRKDSERLLLLKGNIRGTFLVRASETTSGALSLSVRDTEQQRGETVKHYKIRQFTETGDVYITTKQVFPDLKSLVNHYSTTSDGLCCCLTRPCPRPPPVPTDLSRLTRDQWEISRSSLKLIELLGAGQFGEVWRGKWNETIEVAVKTLKQGTMTKEEFLKEARIMKQLHHPRLVRLYAVVTAEPIYIVTELMSNGSLLKYLRDGQGKELGLKPLIDMMAQIASGMAYLEKEHYIHRDLAARNILVGENNIVKVADFGLARIIDSANETYTAKQGAKFPIKWTAPEAALMGRFTIKSDVWSFGIVIYEIITYGQVPFPSMNNTETLQQVENGYRMPCPVNCPNAIYEIMLNTWDAKPERRPTFAFLCNYFEDYFASAELSYRPAENNTPLIPNNNNNNNNATNGSKHVGSSNNGNQLHHRHHQQLESHSVKEKHSHQISIHQDKIMLYNSNNNNSNTNNNNNNESNDEHSSSNNLTQTSSAQQLTTSSHICTVQMC</sequence>
<organism evidence="20 21">
    <name type="scientific">Trichobilharzia regenti</name>
    <name type="common">Nasal bird schistosome</name>
    <dbReference type="NCBI Taxonomy" id="157069"/>
    <lineage>
        <taxon>Eukaryota</taxon>
        <taxon>Metazoa</taxon>
        <taxon>Spiralia</taxon>
        <taxon>Lophotrochozoa</taxon>
        <taxon>Platyhelminthes</taxon>
        <taxon>Trematoda</taxon>
        <taxon>Digenea</taxon>
        <taxon>Strigeidida</taxon>
        <taxon>Schistosomatoidea</taxon>
        <taxon>Schistosomatidae</taxon>
        <taxon>Trichobilharzia</taxon>
    </lineage>
</organism>
<dbReference type="FunFam" id="1.10.510.10:FF:000318">
    <property type="entry name" value="Tyrosine-protein kinase"/>
    <property type="match status" value="1"/>
</dbReference>
<dbReference type="SUPFAM" id="SSF50044">
    <property type="entry name" value="SH3-domain"/>
    <property type="match status" value="1"/>
</dbReference>
<dbReference type="CDD" id="cd11845">
    <property type="entry name" value="SH3_Src_like"/>
    <property type="match status" value="1"/>
</dbReference>
<comment type="catalytic activity">
    <reaction evidence="11 15">
        <text>L-tyrosyl-[protein] + ATP = O-phospho-L-tyrosyl-[protein] + ADP + H(+)</text>
        <dbReference type="Rhea" id="RHEA:10596"/>
        <dbReference type="Rhea" id="RHEA-COMP:10136"/>
        <dbReference type="Rhea" id="RHEA-COMP:20101"/>
        <dbReference type="ChEBI" id="CHEBI:15378"/>
        <dbReference type="ChEBI" id="CHEBI:30616"/>
        <dbReference type="ChEBI" id="CHEBI:46858"/>
        <dbReference type="ChEBI" id="CHEBI:61978"/>
        <dbReference type="ChEBI" id="CHEBI:456216"/>
        <dbReference type="EC" id="2.7.10.2"/>
    </reaction>
</comment>
<feature type="binding site" evidence="14">
    <location>
        <position position="552"/>
    </location>
    <ligand>
        <name>ATP</name>
        <dbReference type="ChEBI" id="CHEBI:30616"/>
    </ligand>
</feature>
<evidence type="ECO:0000256" key="2">
    <source>
        <dbReference type="ARBA" id="ARBA00022553"/>
    </source>
</evidence>
<evidence type="ECO:0000256" key="11">
    <source>
        <dbReference type="ARBA" id="ARBA00051245"/>
    </source>
</evidence>
<reference evidence="20" key="1">
    <citation type="submission" date="2022-06" db="EMBL/GenBank/DDBJ databases">
        <authorList>
            <person name="Berger JAMES D."/>
            <person name="Berger JAMES D."/>
        </authorList>
    </citation>
    <scope>NUCLEOTIDE SEQUENCE [LARGE SCALE GENOMIC DNA]</scope>
</reference>
<keyword evidence="5 14" id="KW-0547">Nucleotide-binding</keyword>
<evidence type="ECO:0000256" key="5">
    <source>
        <dbReference type="ARBA" id="ARBA00022741"/>
    </source>
</evidence>
<dbReference type="CDD" id="cd05034">
    <property type="entry name" value="PTKc_Src_like"/>
    <property type="match status" value="1"/>
</dbReference>
<dbReference type="InterPro" id="IPR050198">
    <property type="entry name" value="Non-receptor_tyrosine_kinases"/>
</dbReference>
<keyword evidence="20" id="KW-1185">Reference proteome</keyword>
<dbReference type="InterPro" id="IPR001245">
    <property type="entry name" value="Ser-Thr/Tyr_kinase_cat_dom"/>
</dbReference>
<protein>
    <recommendedName>
        <fullName evidence="15">Tyrosine-protein kinase</fullName>
        <ecNumber evidence="15">2.7.10.2</ecNumber>
    </recommendedName>
</protein>
<dbReference type="SMART" id="SM00219">
    <property type="entry name" value="TyrKc"/>
    <property type="match status" value="1"/>
</dbReference>
<feature type="compositionally biased region" description="Polar residues" evidence="16">
    <location>
        <begin position="86"/>
        <end position="100"/>
    </location>
</feature>
<dbReference type="FunFam" id="3.30.505.10:FF:000001">
    <property type="entry name" value="Tyrosine-protein kinase"/>
    <property type="match status" value="1"/>
</dbReference>
<dbReference type="PANTHER" id="PTHR24418">
    <property type="entry name" value="TYROSINE-PROTEIN KINASE"/>
    <property type="match status" value="1"/>
</dbReference>
<dbReference type="InterPro" id="IPR011009">
    <property type="entry name" value="Kinase-like_dom_sf"/>
</dbReference>
<comment type="similarity">
    <text evidence="15">Belongs to the protein kinase superfamily. Tyr protein kinase family.</text>
</comment>
<dbReference type="InterPro" id="IPR036028">
    <property type="entry name" value="SH3-like_dom_sf"/>
</dbReference>
<evidence type="ECO:0000259" key="18">
    <source>
        <dbReference type="PROSITE" id="PS50002"/>
    </source>
</evidence>
<dbReference type="SMART" id="SM00326">
    <property type="entry name" value="SH3"/>
    <property type="match status" value="1"/>
</dbReference>
<dbReference type="FunFam" id="3.30.200.20:FF:000036">
    <property type="entry name" value="Tyrosine-protein kinase"/>
    <property type="match status" value="1"/>
</dbReference>
<dbReference type="Gene3D" id="3.30.505.10">
    <property type="entry name" value="SH2 domain"/>
    <property type="match status" value="1"/>
</dbReference>
<dbReference type="PROSITE" id="PS50011">
    <property type="entry name" value="PROTEIN_KINASE_DOM"/>
    <property type="match status" value="1"/>
</dbReference>
<dbReference type="PRINTS" id="PR00401">
    <property type="entry name" value="SH2DOMAIN"/>
</dbReference>
<dbReference type="InterPro" id="IPR000719">
    <property type="entry name" value="Prot_kinase_dom"/>
</dbReference>
<dbReference type="SMART" id="SM00252">
    <property type="entry name" value="SH2"/>
    <property type="match status" value="1"/>
</dbReference>
<dbReference type="SUPFAM" id="SSF55550">
    <property type="entry name" value="SH2 domain"/>
    <property type="match status" value="1"/>
</dbReference>
<feature type="region of interest" description="Disordered" evidence="16">
    <location>
        <begin position="62"/>
        <end position="100"/>
    </location>
</feature>
<evidence type="ECO:0000256" key="14">
    <source>
        <dbReference type="PROSITE-ProRule" id="PRU10141"/>
    </source>
</evidence>
<dbReference type="InterPro" id="IPR017441">
    <property type="entry name" value="Protein_kinase_ATP_BS"/>
</dbReference>
<feature type="compositionally biased region" description="Polar residues" evidence="16">
    <location>
        <begin position="809"/>
        <end position="821"/>
    </location>
</feature>
<dbReference type="PROSITE" id="PS50001">
    <property type="entry name" value="SH2"/>
    <property type="match status" value="1"/>
</dbReference>
<evidence type="ECO:0000313" key="21">
    <source>
        <dbReference type="WBParaSite" id="TREG1_121390.1"/>
    </source>
</evidence>
<dbReference type="InterPro" id="IPR000980">
    <property type="entry name" value="SH2"/>
</dbReference>
<feature type="domain" description="SH3" evidence="18">
    <location>
        <begin position="336"/>
        <end position="395"/>
    </location>
</feature>
<dbReference type="PROSITE" id="PS50002">
    <property type="entry name" value="SH3"/>
    <property type="match status" value="1"/>
</dbReference>
<feature type="compositionally biased region" description="Low complexity" evidence="16">
    <location>
        <begin position="791"/>
        <end position="808"/>
    </location>
</feature>
<dbReference type="Pfam" id="PF00018">
    <property type="entry name" value="SH3_1"/>
    <property type="match status" value="1"/>
</dbReference>
<dbReference type="Pfam" id="PF00017">
    <property type="entry name" value="SH2"/>
    <property type="match status" value="1"/>
</dbReference>
<dbReference type="InterPro" id="IPR008266">
    <property type="entry name" value="Tyr_kinase_AS"/>
</dbReference>
<evidence type="ECO:0000256" key="12">
    <source>
        <dbReference type="PROSITE-ProRule" id="PRU00191"/>
    </source>
</evidence>
<dbReference type="SUPFAM" id="SSF56112">
    <property type="entry name" value="Protein kinase-like (PK-like)"/>
    <property type="match status" value="1"/>
</dbReference>
<accession>A0AA85IUS8</accession>
<dbReference type="Gene3D" id="3.30.200.20">
    <property type="entry name" value="Phosphorylase Kinase, domain 1"/>
    <property type="match status" value="1"/>
</dbReference>
<evidence type="ECO:0000256" key="9">
    <source>
        <dbReference type="ARBA" id="ARBA00023137"/>
    </source>
</evidence>
<proteinExistence type="inferred from homology"/>
<keyword evidence="6 15" id="KW-0418">Kinase</keyword>
<evidence type="ECO:0000256" key="13">
    <source>
        <dbReference type="PROSITE-ProRule" id="PRU00192"/>
    </source>
</evidence>
<feature type="compositionally biased region" description="Low complexity" evidence="16">
    <location>
        <begin position="854"/>
        <end position="869"/>
    </location>
</feature>
<evidence type="ECO:0000256" key="1">
    <source>
        <dbReference type="ARBA" id="ARBA00022443"/>
    </source>
</evidence>
<keyword evidence="10" id="KW-0449">Lipoprotein</keyword>
<dbReference type="PRINTS" id="PR00109">
    <property type="entry name" value="TYRKINASE"/>
</dbReference>
<dbReference type="PROSITE" id="PS00109">
    <property type="entry name" value="PROTEIN_KINASE_TYR"/>
    <property type="match status" value="1"/>
</dbReference>
<keyword evidence="2" id="KW-0597">Phosphoprotein</keyword>
<feature type="domain" description="SH2" evidence="17">
    <location>
        <begin position="401"/>
        <end position="499"/>
    </location>
</feature>
<evidence type="ECO:0000256" key="8">
    <source>
        <dbReference type="ARBA" id="ARBA00022999"/>
    </source>
</evidence>
<dbReference type="PRINTS" id="PR00452">
    <property type="entry name" value="SH3DOMAIN"/>
</dbReference>
<keyword evidence="4" id="KW-0519">Myristate</keyword>
<dbReference type="WBParaSite" id="TREG1_121390.1">
    <property type="protein sequence ID" value="TREG1_121390.1"/>
    <property type="gene ID" value="TREG1_121390"/>
</dbReference>
<dbReference type="GO" id="GO:0004715">
    <property type="term" value="F:non-membrane spanning protein tyrosine kinase activity"/>
    <property type="evidence" value="ECO:0007669"/>
    <property type="project" value="UniProtKB-EC"/>
</dbReference>
<keyword evidence="9 15" id="KW-0829">Tyrosine-protein kinase</keyword>
<dbReference type="Pfam" id="PF07714">
    <property type="entry name" value="PK_Tyr_Ser-Thr"/>
    <property type="match status" value="1"/>
</dbReference>
<feature type="region of interest" description="Disordered" evidence="16">
    <location>
        <begin position="791"/>
        <end position="892"/>
    </location>
</feature>
<reference evidence="21" key="2">
    <citation type="submission" date="2023-11" db="UniProtKB">
        <authorList>
            <consortium name="WormBaseParasite"/>
        </authorList>
    </citation>
    <scope>IDENTIFICATION</scope>
</reference>
<evidence type="ECO:0000256" key="10">
    <source>
        <dbReference type="ARBA" id="ARBA00023288"/>
    </source>
</evidence>
<feature type="compositionally biased region" description="Low complexity" evidence="16">
    <location>
        <begin position="876"/>
        <end position="892"/>
    </location>
</feature>
<dbReference type="InterPro" id="IPR020635">
    <property type="entry name" value="Tyr_kinase_cat_dom"/>
</dbReference>
<evidence type="ECO:0000256" key="15">
    <source>
        <dbReference type="RuleBase" id="RU362096"/>
    </source>
</evidence>
<dbReference type="Gene3D" id="1.10.510.10">
    <property type="entry name" value="Transferase(Phosphotransferase) domain 1"/>
    <property type="match status" value="1"/>
</dbReference>
<name>A0AA85IUS8_TRIRE</name>
<evidence type="ECO:0000259" key="17">
    <source>
        <dbReference type="PROSITE" id="PS50001"/>
    </source>
</evidence>
<evidence type="ECO:0000256" key="6">
    <source>
        <dbReference type="ARBA" id="ARBA00022777"/>
    </source>
</evidence>
<dbReference type="Gene3D" id="2.30.30.40">
    <property type="entry name" value="SH3 Domains"/>
    <property type="match status" value="1"/>
</dbReference>
<dbReference type="GO" id="GO:0005524">
    <property type="term" value="F:ATP binding"/>
    <property type="evidence" value="ECO:0007669"/>
    <property type="project" value="UniProtKB-UniRule"/>
</dbReference>
<evidence type="ECO:0000259" key="19">
    <source>
        <dbReference type="PROSITE" id="PS50011"/>
    </source>
</evidence>
<keyword evidence="7 14" id="KW-0067">ATP-binding</keyword>
<keyword evidence="8 12" id="KW-0727">SH2 domain</keyword>
<evidence type="ECO:0000256" key="7">
    <source>
        <dbReference type="ARBA" id="ARBA00022840"/>
    </source>
</evidence>
<dbReference type="InterPro" id="IPR036860">
    <property type="entry name" value="SH2_dom_sf"/>
</dbReference>
<evidence type="ECO:0000256" key="4">
    <source>
        <dbReference type="ARBA" id="ARBA00022707"/>
    </source>
</evidence>
<keyword evidence="3 15" id="KW-0808">Transferase</keyword>
<evidence type="ECO:0000313" key="20">
    <source>
        <dbReference type="Proteomes" id="UP000050795"/>
    </source>
</evidence>